<feature type="transmembrane region" description="Helical" evidence="2">
    <location>
        <begin position="77"/>
        <end position="96"/>
    </location>
</feature>
<feature type="transmembrane region" description="Helical" evidence="2">
    <location>
        <begin position="44"/>
        <end position="65"/>
    </location>
</feature>
<evidence type="ECO:0000256" key="1">
    <source>
        <dbReference type="SAM" id="Coils"/>
    </source>
</evidence>
<name>A0ABT2YPF3_9GAMM</name>
<keyword evidence="2" id="KW-0812">Transmembrane</keyword>
<reference evidence="3 4" key="1">
    <citation type="submission" date="2022-10" db="EMBL/GenBank/DDBJ databases">
        <title>Marinomonas transparenta sp. nov. and Marinomonas sargassi sp. nov., isolated from marine alga (Sargassum natans (L.) Gaillon).</title>
        <authorList>
            <person name="Wang Y."/>
        </authorList>
    </citation>
    <scope>NUCLEOTIDE SEQUENCE [LARGE SCALE GENOMIC DNA]</scope>
    <source>
        <strain evidence="3 4">C2222</strain>
    </source>
</reference>
<accession>A0ABT2YPF3</accession>
<protein>
    <recommendedName>
        <fullName evidence="5">Chromosome partition protein Smc</fullName>
    </recommendedName>
</protein>
<organism evidence="3 4">
    <name type="scientific">Marinomonas sargassi</name>
    <dbReference type="NCBI Taxonomy" id="2984494"/>
    <lineage>
        <taxon>Bacteria</taxon>
        <taxon>Pseudomonadati</taxon>
        <taxon>Pseudomonadota</taxon>
        <taxon>Gammaproteobacteria</taxon>
        <taxon>Oceanospirillales</taxon>
        <taxon>Oceanospirillaceae</taxon>
        <taxon>Marinomonas</taxon>
    </lineage>
</organism>
<evidence type="ECO:0008006" key="5">
    <source>
        <dbReference type="Google" id="ProtNLM"/>
    </source>
</evidence>
<feature type="coiled-coil region" evidence="1">
    <location>
        <begin position="155"/>
        <end position="189"/>
    </location>
</feature>
<keyword evidence="2" id="KW-0472">Membrane</keyword>
<dbReference type="EMBL" id="JAOVZB010000001">
    <property type="protein sequence ID" value="MCV2401771.1"/>
    <property type="molecule type" value="Genomic_DNA"/>
</dbReference>
<dbReference type="RefSeq" id="WP_263529144.1">
    <property type="nucleotide sequence ID" value="NZ_JAOVZB010000001.1"/>
</dbReference>
<evidence type="ECO:0000313" key="4">
    <source>
        <dbReference type="Proteomes" id="UP001209713"/>
    </source>
</evidence>
<keyword evidence="4" id="KW-1185">Reference proteome</keyword>
<gene>
    <name evidence="3" type="ORF">OFY17_02625</name>
</gene>
<dbReference type="Proteomes" id="UP001209713">
    <property type="component" value="Unassembled WGS sequence"/>
</dbReference>
<proteinExistence type="predicted"/>
<evidence type="ECO:0000256" key="2">
    <source>
        <dbReference type="SAM" id="Phobius"/>
    </source>
</evidence>
<keyword evidence="1" id="KW-0175">Coiled coil</keyword>
<keyword evidence="2" id="KW-1133">Transmembrane helix</keyword>
<evidence type="ECO:0000313" key="3">
    <source>
        <dbReference type="EMBL" id="MCV2401771.1"/>
    </source>
</evidence>
<sequence length="350" mass="39999">MFSFDDKCKMIIATSNADGMHRKMDKQEEIIQTKDKLGIGGSKLWDWVKAISTLSIVGVFSVKLFQTPIALTVDFPTLLSLLLGFFSVGLASLFYFKATDTSNAFYDNTNKFTKDIAQLLAKIESGFGERLKNIEDSNISFRDYVYSGEGRNESNRRVVDDIESKEGEIEKEKEEIESVKKEKDQVISEQEGIIQDLISRANIHDDEKNRILASLKENEKKLRAKDSELNSVFNELRRKEDQLEHIKNRDKSSYSILTNKEKKIMSNLIVYIEGFLPNFISSEAFFDLDQIKVMDLIDSYAVDLDGRYIEDMNYLGFMKGSKVTLKGYNFLSDVMSGRLSSPKKEGLSYL</sequence>
<comment type="caution">
    <text evidence="3">The sequence shown here is derived from an EMBL/GenBank/DDBJ whole genome shotgun (WGS) entry which is preliminary data.</text>
</comment>